<reference evidence="2 3" key="2">
    <citation type="journal article" date="2016" name="Infect. Immun.">
        <title>Helicobacter saguini, a Novel Helicobacter Isolated from Cotton-Top Tamarins with Ulcerative Colitis, Has Proinflammatory Properties and Induces Typhlocolitis and Dysplasia in Gnotobiotic IL-10-/- Mice.</title>
        <authorList>
            <person name="Shen Z."/>
            <person name="Mannion A."/>
            <person name="Whary M.T."/>
            <person name="Muthupalani S."/>
            <person name="Sheh A."/>
            <person name="Feng Y."/>
            <person name="Gong G."/>
            <person name="Vandamme P."/>
            <person name="Holcombe H.R."/>
            <person name="Paster B.J."/>
            <person name="Fox J.G."/>
        </authorList>
    </citation>
    <scope>NUCLEOTIDE SEQUENCE [LARGE SCALE GENOMIC DNA]</scope>
    <source>
        <strain evidence="2 3">MIT 97-6194</strain>
    </source>
</reference>
<organism evidence="2 3">
    <name type="scientific">Helicobacter saguini</name>
    <dbReference type="NCBI Taxonomy" id="1548018"/>
    <lineage>
        <taxon>Bacteria</taxon>
        <taxon>Pseudomonadati</taxon>
        <taxon>Campylobacterota</taxon>
        <taxon>Epsilonproteobacteria</taxon>
        <taxon>Campylobacterales</taxon>
        <taxon>Helicobacteraceae</taxon>
        <taxon>Helicobacter</taxon>
    </lineage>
</organism>
<sequence>MKNLQNLRSLLTKHSEQIINALLHSNTHFSLQCKTSSVKFNPPLPHEIKQGFHPIIDFILAGFTFESIEIFDDELSFEAGFGKDNFATNVIIPFSSIIQIYLPSTNSILPQACVFMNSLNLLDLAKNDPNFLDVIDDDIDDILNDTENKEQSIDNDLMESSRKAILSNPDNKFK</sequence>
<dbReference type="STRING" id="1548018.LS64_03225"/>
<reference evidence="2" key="3">
    <citation type="submission" date="2018-04" db="EMBL/GenBank/DDBJ databases">
        <authorList>
            <person name="Sheh A."/>
            <person name="Shen Z."/>
            <person name="Mannion A.J."/>
            <person name="Fox J.G."/>
        </authorList>
    </citation>
    <scope>NUCLEOTIDE SEQUENCE</scope>
    <source>
        <strain evidence="2">MIT 97-6194</strain>
    </source>
</reference>
<gene>
    <name evidence="1" type="ORF">DCO61_01010</name>
    <name evidence="2" type="ORF">LS64_000200</name>
</gene>
<dbReference type="EMBL" id="JRMP02000001">
    <property type="protein sequence ID" value="TLD95830.1"/>
    <property type="molecule type" value="Genomic_DNA"/>
</dbReference>
<evidence type="ECO:0000313" key="1">
    <source>
        <dbReference type="EMBL" id="MWV68646.1"/>
    </source>
</evidence>
<evidence type="ECO:0000313" key="3">
    <source>
        <dbReference type="Proteomes" id="UP000029714"/>
    </source>
</evidence>
<dbReference type="OrthoDB" id="5333999at2"/>
<dbReference type="EMBL" id="QBIU01000001">
    <property type="protein sequence ID" value="MWV68646.1"/>
    <property type="molecule type" value="Genomic_DNA"/>
</dbReference>
<reference evidence="1 4" key="4">
    <citation type="submission" date="2019-12" db="EMBL/GenBank/DDBJ databases">
        <title>Multi-Generational Helicobacter saguini Isolates.</title>
        <authorList>
            <person name="Mannion A."/>
            <person name="Shen Z."/>
            <person name="Fox J.G."/>
        </authorList>
    </citation>
    <scope>NUCLEOTIDE SEQUENCE [LARGE SCALE GENOMIC DNA]</scope>
    <source>
        <strain evidence="1">16-048</strain>
        <strain evidence="4">16-048 (F4)</strain>
    </source>
</reference>
<dbReference type="Proteomes" id="UP000029714">
    <property type="component" value="Unassembled WGS sequence"/>
</dbReference>
<evidence type="ECO:0000313" key="2">
    <source>
        <dbReference type="EMBL" id="TLD95830.1"/>
    </source>
</evidence>
<proteinExistence type="predicted"/>
<dbReference type="Proteomes" id="UP000477070">
    <property type="component" value="Unassembled WGS sequence"/>
</dbReference>
<dbReference type="RefSeq" id="WP_034570525.1">
    <property type="nucleotide sequence ID" value="NZ_JRMP02000001.1"/>
</dbReference>
<comment type="caution">
    <text evidence="2">The sequence shown here is derived from an EMBL/GenBank/DDBJ whole genome shotgun (WGS) entry which is preliminary data.</text>
</comment>
<dbReference type="AlphaFoldDB" id="A0A347VR47"/>
<name>A0A347VR47_9HELI</name>
<evidence type="ECO:0000313" key="4">
    <source>
        <dbReference type="Proteomes" id="UP000477070"/>
    </source>
</evidence>
<accession>A0A347VR47</accession>
<protein>
    <submittedName>
        <fullName evidence="2">Uncharacterized protein</fullName>
    </submittedName>
</protein>
<reference evidence="2 3" key="1">
    <citation type="journal article" date="2014" name="Genome Announc.">
        <title>Draft genome sequences of eight enterohepatic helicobacter species isolated from both laboratory and wild rodents.</title>
        <authorList>
            <person name="Sheh A."/>
            <person name="Shen Z."/>
            <person name="Fox J.G."/>
        </authorList>
    </citation>
    <scope>NUCLEOTIDE SEQUENCE [LARGE SCALE GENOMIC DNA]</scope>
    <source>
        <strain evidence="2 3">MIT 97-6194</strain>
    </source>
</reference>
<keyword evidence="3" id="KW-1185">Reference proteome</keyword>